<comment type="caution">
    <text evidence="1">The sequence shown here is derived from an EMBL/GenBank/DDBJ whole genome shotgun (WGS) entry which is preliminary data.</text>
</comment>
<protein>
    <submittedName>
        <fullName evidence="1">Uncharacterized protein</fullName>
    </submittedName>
</protein>
<sequence length="81" mass="8880">MDRIQGFSDARSRCGRARRRSSSAVFRCDLARVAIGSEPIRRCVSPTRRQAAIARSRQAPAWQSHAAIGKAVRAIDGSREG</sequence>
<evidence type="ECO:0000313" key="2">
    <source>
        <dbReference type="Proteomes" id="UP000023435"/>
    </source>
</evidence>
<dbReference type="Proteomes" id="UP000023435">
    <property type="component" value="Unassembled WGS sequence"/>
</dbReference>
<evidence type="ECO:0000313" key="1">
    <source>
        <dbReference type="EMBL" id="KWS07234.1"/>
    </source>
</evidence>
<accession>A0A108UE06</accession>
<proteinExistence type="predicted"/>
<dbReference type="EMBL" id="JAJA02000001">
    <property type="protein sequence ID" value="KWS07234.1"/>
    <property type="molecule type" value="Genomic_DNA"/>
</dbReference>
<dbReference type="AlphaFoldDB" id="A0A108UE06"/>
<organism evidence="1 2">
    <name type="scientific">Lysobacter capsici AZ78</name>
    <dbReference type="NCBI Taxonomy" id="1444315"/>
    <lineage>
        <taxon>Bacteria</taxon>
        <taxon>Pseudomonadati</taxon>
        <taxon>Pseudomonadota</taxon>
        <taxon>Gammaproteobacteria</taxon>
        <taxon>Lysobacterales</taxon>
        <taxon>Lysobacteraceae</taxon>
        <taxon>Lysobacter</taxon>
    </lineage>
</organism>
<gene>
    <name evidence="1" type="ORF">AZ78_4795</name>
</gene>
<name>A0A108UE06_9GAMM</name>
<reference evidence="1 2" key="1">
    <citation type="journal article" date="2014" name="Genome Announc.">
        <title>Draft Genome Sequence of Lysobacter capsici AZ78, a Bacterium Antagonistic to Plant-Pathogenic Oomycetes.</title>
        <authorList>
            <person name="Puopolo G."/>
            <person name="Sonego P."/>
            <person name="Engelen K."/>
            <person name="Pertot I."/>
        </authorList>
    </citation>
    <scope>NUCLEOTIDE SEQUENCE [LARGE SCALE GENOMIC DNA]</scope>
    <source>
        <strain evidence="1 2">AZ78</strain>
    </source>
</reference>
<keyword evidence="2" id="KW-1185">Reference proteome</keyword>